<sequence>MDLTQRKVEISNMPKRCRKLLPLSEKVKILDLIRKDKKSYSQVAKMYGKNESSIRQIVKNEKAIRSSVAILPHTFNATSTVRNKYLVKTEQALNLWVREMNNKCVPIDGNVIRQKALMLYKDFHTESPASNLSKPFTASKGWLHRFRHRFGLKNVKVSRDSTSHVAEISARMKKLRKSTQKHANYSKTDLSWEKIPKTTYVHTTPQIDEEGEVINSCDATDLSWQKIPEETHADTAIQECVDDSVSLGESEDENTDQQVRKSFWDDLEQIMIKPSSKKGERTEGKPTAWTLDKFSEVFQLAQILKNKIMNYDPVVERSIRITNLITEALKPLQKHFDELQRKAC</sequence>
<dbReference type="InterPro" id="IPR006600">
    <property type="entry name" value="HTH_CenpB_DNA-bd_dom"/>
</dbReference>
<reference evidence="5" key="1">
    <citation type="submission" date="2020-07" db="EMBL/GenBank/DDBJ databases">
        <title>Multicomponent nature underlies the extraordinary mechanical properties of spider dragline silk.</title>
        <authorList>
            <person name="Kono N."/>
            <person name="Nakamura H."/>
            <person name="Mori M."/>
            <person name="Yoshida Y."/>
            <person name="Ohtoshi R."/>
            <person name="Malay A.D."/>
            <person name="Moran D.A.P."/>
            <person name="Tomita M."/>
            <person name="Numata K."/>
            <person name="Arakawa K."/>
        </authorList>
    </citation>
    <scope>NUCLEOTIDE SEQUENCE</scope>
</reference>
<comment type="subcellular location">
    <subcellularLocation>
        <location evidence="1">Nucleus</location>
    </subcellularLocation>
</comment>
<dbReference type="GO" id="GO:0003677">
    <property type="term" value="F:DNA binding"/>
    <property type="evidence" value="ECO:0007669"/>
    <property type="project" value="UniProtKB-KW"/>
</dbReference>
<dbReference type="SUPFAM" id="SSF46689">
    <property type="entry name" value="Homeodomain-like"/>
    <property type="match status" value="2"/>
</dbReference>
<evidence type="ECO:0000256" key="3">
    <source>
        <dbReference type="ARBA" id="ARBA00023242"/>
    </source>
</evidence>
<dbReference type="InterPro" id="IPR007889">
    <property type="entry name" value="HTH_Psq"/>
</dbReference>
<evidence type="ECO:0000259" key="4">
    <source>
        <dbReference type="PROSITE" id="PS51253"/>
    </source>
</evidence>
<keyword evidence="3" id="KW-0539">Nucleus</keyword>
<name>A0A8X6LQL3_TRICU</name>
<dbReference type="EMBL" id="BMAO01007776">
    <property type="protein sequence ID" value="GFR18430.1"/>
    <property type="molecule type" value="Genomic_DNA"/>
</dbReference>
<evidence type="ECO:0000313" key="6">
    <source>
        <dbReference type="Proteomes" id="UP000887116"/>
    </source>
</evidence>
<dbReference type="Pfam" id="PF03221">
    <property type="entry name" value="HTH_Tnp_Tc5"/>
    <property type="match status" value="1"/>
</dbReference>
<dbReference type="InterPro" id="IPR050863">
    <property type="entry name" value="CenT-Element_Derived"/>
</dbReference>
<dbReference type="Gene3D" id="1.10.10.60">
    <property type="entry name" value="Homeodomain-like"/>
    <property type="match status" value="2"/>
</dbReference>
<accession>A0A8X6LQL3</accession>
<proteinExistence type="predicted"/>
<organism evidence="5 6">
    <name type="scientific">Trichonephila clavata</name>
    <name type="common">Joro spider</name>
    <name type="synonym">Nephila clavata</name>
    <dbReference type="NCBI Taxonomy" id="2740835"/>
    <lineage>
        <taxon>Eukaryota</taxon>
        <taxon>Metazoa</taxon>
        <taxon>Ecdysozoa</taxon>
        <taxon>Arthropoda</taxon>
        <taxon>Chelicerata</taxon>
        <taxon>Arachnida</taxon>
        <taxon>Araneae</taxon>
        <taxon>Araneomorphae</taxon>
        <taxon>Entelegynae</taxon>
        <taxon>Araneoidea</taxon>
        <taxon>Nephilidae</taxon>
        <taxon>Trichonephila</taxon>
    </lineage>
</organism>
<evidence type="ECO:0000256" key="1">
    <source>
        <dbReference type="ARBA" id="ARBA00004123"/>
    </source>
</evidence>
<dbReference type="PANTHER" id="PTHR19303:SF52">
    <property type="entry name" value="TIGGER TRANSPOSABLE ELEMENT-DERIVED PROTEIN 6"/>
    <property type="match status" value="1"/>
</dbReference>
<evidence type="ECO:0000313" key="5">
    <source>
        <dbReference type="EMBL" id="GFR18430.1"/>
    </source>
</evidence>
<dbReference type="InterPro" id="IPR009057">
    <property type="entry name" value="Homeodomain-like_sf"/>
</dbReference>
<evidence type="ECO:0000256" key="2">
    <source>
        <dbReference type="ARBA" id="ARBA00023125"/>
    </source>
</evidence>
<comment type="caution">
    <text evidence="5">The sequence shown here is derived from an EMBL/GenBank/DDBJ whole genome shotgun (WGS) entry which is preliminary data.</text>
</comment>
<protein>
    <submittedName>
        <fullName evidence="5">HTH CENPB-type domain-containing protein</fullName>
    </submittedName>
</protein>
<dbReference type="Proteomes" id="UP000887116">
    <property type="component" value="Unassembled WGS sequence"/>
</dbReference>
<dbReference type="GO" id="GO:0005634">
    <property type="term" value="C:nucleus"/>
    <property type="evidence" value="ECO:0007669"/>
    <property type="project" value="UniProtKB-SubCell"/>
</dbReference>
<dbReference type="OrthoDB" id="6429931at2759"/>
<gene>
    <name evidence="5" type="ORF">TNCT_710471</name>
</gene>
<feature type="domain" description="HTH CENPB-type" evidence="4">
    <location>
        <begin position="77"/>
        <end position="156"/>
    </location>
</feature>
<keyword evidence="6" id="KW-1185">Reference proteome</keyword>
<dbReference type="PROSITE" id="PS51253">
    <property type="entry name" value="HTH_CENPB"/>
    <property type="match status" value="1"/>
</dbReference>
<keyword evidence="2" id="KW-0238">DNA-binding</keyword>
<dbReference type="AlphaFoldDB" id="A0A8X6LQL3"/>
<dbReference type="PANTHER" id="PTHR19303">
    <property type="entry name" value="TRANSPOSON"/>
    <property type="match status" value="1"/>
</dbReference>
<dbReference type="Pfam" id="PF04218">
    <property type="entry name" value="CENP-B_N"/>
    <property type="match status" value="1"/>
</dbReference>
<dbReference type="SMART" id="SM00674">
    <property type="entry name" value="CENPB"/>
    <property type="match status" value="1"/>
</dbReference>